<keyword evidence="2 9" id="KW-1003">Cell membrane</keyword>
<protein>
    <recommendedName>
        <fullName evidence="9">Lipoprotein signal peptidase</fullName>
        <ecNumber evidence="9">3.4.23.36</ecNumber>
    </recommendedName>
    <alternativeName>
        <fullName evidence="9">Prolipoprotein signal peptidase</fullName>
    </alternativeName>
    <alternativeName>
        <fullName evidence="9">Signal peptidase II</fullName>
        <shortName evidence="9">SPase II</shortName>
    </alternativeName>
</protein>
<evidence type="ECO:0000256" key="7">
    <source>
        <dbReference type="ARBA" id="ARBA00022989"/>
    </source>
</evidence>
<comment type="caution">
    <text evidence="13">The sequence shown here is derived from an EMBL/GenBank/DDBJ whole genome shotgun (WGS) entry which is preliminary data.</text>
</comment>
<dbReference type="GO" id="GO:0005886">
    <property type="term" value="C:plasma membrane"/>
    <property type="evidence" value="ECO:0007669"/>
    <property type="project" value="UniProtKB-SubCell"/>
</dbReference>
<keyword evidence="4 9" id="KW-0812">Transmembrane</keyword>
<proteinExistence type="inferred from homology"/>
<feature type="transmembrane region" description="Helical" evidence="9">
    <location>
        <begin position="201"/>
        <end position="227"/>
    </location>
</feature>
<comment type="subcellular location">
    <subcellularLocation>
        <location evidence="9">Cell membrane</location>
        <topology evidence="9">Multi-pass membrane protein</topology>
    </subcellularLocation>
</comment>
<evidence type="ECO:0000313" key="13">
    <source>
        <dbReference type="EMBL" id="PYE36573.1"/>
    </source>
</evidence>
<feature type="transmembrane region" description="Helical" evidence="9">
    <location>
        <begin position="138"/>
        <end position="156"/>
    </location>
</feature>
<keyword evidence="3 9" id="KW-0645">Protease</keyword>
<dbReference type="OrthoDB" id="9810259at2"/>
<dbReference type="EC" id="3.4.23.36" evidence="9"/>
<evidence type="ECO:0000256" key="4">
    <source>
        <dbReference type="ARBA" id="ARBA00022692"/>
    </source>
</evidence>
<keyword evidence="5 9" id="KW-0064">Aspartyl protease</keyword>
<dbReference type="NCBIfam" id="TIGR00077">
    <property type="entry name" value="lspA"/>
    <property type="match status" value="1"/>
</dbReference>
<keyword evidence="14" id="KW-1185">Reference proteome</keyword>
<dbReference type="EMBL" id="QJSU01000012">
    <property type="protein sequence ID" value="PYE36573.1"/>
    <property type="molecule type" value="Genomic_DNA"/>
</dbReference>
<evidence type="ECO:0000256" key="5">
    <source>
        <dbReference type="ARBA" id="ARBA00022750"/>
    </source>
</evidence>
<feature type="compositionally biased region" description="Polar residues" evidence="12">
    <location>
        <begin position="24"/>
        <end position="34"/>
    </location>
</feature>
<keyword evidence="8 9" id="KW-0472">Membrane</keyword>
<evidence type="ECO:0000256" key="8">
    <source>
        <dbReference type="ARBA" id="ARBA00023136"/>
    </source>
</evidence>
<gene>
    <name evidence="9" type="primary">lspA</name>
    <name evidence="13" type="ORF">DFP82_11219</name>
</gene>
<feature type="region of interest" description="Disordered" evidence="12">
    <location>
        <begin position="24"/>
        <end position="43"/>
    </location>
</feature>
<comment type="similarity">
    <text evidence="1 9 11">Belongs to the peptidase A8 family.</text>
</comment>
<evidence type="ECO:0000256" key="9">
    <source>
        <dbReference type="HAMAP-Rule" id="MF_00161"/>
    </source>
</evidence>
<comment type="pathway">
    <text evidence="9">Protein modification; lipoprotein biosynthesis (signal peptide cleavage).</text>
</comment>
<sequence>MTKPIDRLDSTKLNSVESTSTNIADNKAAVNSTHQRIDSETMSHTPEATYVTSGKSITLKGQLDKTPKMVANGSRAFIWYLLALMVLILDQGTKWLAQTKLSFNDPVPVIEPFLNWTLAYNYGAAFSFLADAGGWQKWFFSGLAFIMAIFLTVYLIKAPRTAKLLSVGLALVLGGAIGNLIDRLRIGKVVDFIHVHYADVWNYPIFNIADIGVCVGVALIIIDMIFFESKRNK</sequence>
<comment type="catalytic activity">
    <reaction evidence="9 10">
        <text>Release of signal peptides from bacterial membrane prolipoproteins. Hydrolyzes -Xaa-Yaa-Zaa-|-(S,diacylglyceryl)Cys-, in which Xaa is hydrophobic (preferably Leu), and Yaa (Ala or Ser) and Zaa (Gly or Ala) have small, neutral side chains.</text>
        <dbReference type="EC" id="3.4.23.36"/>
    </reaction>
</comment>
<dbReference type="AlphaFoldDB" id="A0A2V4U8S1"/>
<evidence type="ECO:0000256" key="11">
    <source>
        <dbReference type="RuleBase" id="RU004181"/>
    </source>
</evidence>
<evidence type="ECO:0000256" key="3">
    <source>
        <dbReference type="ARBA" id="ARBA00022670"/>
    </source>
</evidence>
<name>A0A2V4U8S1_9GAMM</name>
<dbReference type="NCBIfam" id="NF011366">
    <property type="entry name" value="PRK14785.1"/>
    <property type="match status" value="1"/>
</dbReference>
<dbReference type="Pfam" id="PF01252">
    <property type="entry name" value="Peptidase_A8"/>
    <property type="match status" value="1"/>
</dbReference>
<keyword evidence="6 9" id="KW-0378">Hydrolase</keyword>
<dbReference type="Proteomes" id="UP000247746">
    <property type="component" value="Unassembled WGS sequence"/>
</dbReference>
<accession>A0A2V4U8S1</accession>
<dbReference type="PANTHER" id="PTHR33695">
    <property type="entry name" value="LIPOPROTEIN SIGNAL PEPTIDASE"/>
    <property type="match status" value="1"/>
</dbReference>
<feature type="transmembrane region" description="Helical" evidence="9">
    <location>
        <begin position="163"/>
        <end position="181"/>
    </location>
</feature>
<dbReference type="PROSITE" id="PS00855">
    <property type="entry name" value="SPASE_II"/>
    <property type="match status" value="1"/>
</dbReference>
<evidence type="ECO:0000256" key="2">
    <source>
        <dbReference type="ARBA" id="ARBA00022475"/>
    </source>
</evidence>
<reference evidence="13 14" key="1">
    <citation type="submission" date="2018-06" db="EMBL/GenBank/DDBJ databases">
        <title>Genomic Encyclopedia of Type Strains, Phase III (KMG-III): the genomes of soil and plant-associated and newly described type strains.</title>
        <authorList>
            <person name="Whitman W."/>
        </authorList>
    </citation>
    <scope>NUCLEOTIDE SEQUENCE [LARGE SCALE GENOMIC DNA]</scope>
    <source>
        <strain evidence="13 14">CECT 5889</strain>
    </source>
</reference>
<evidence type="ECO:0000256" key="6">
    <source>
        <dbReference type="ARBA" id="ARBA00022801"/>
    </source>
</evidence>
<evidence type="ECO:0000256" key="1">
    <source>
        <dbReference type="ARBA" id="ARBA00006139"/>
    </source>
</evidence>
<evidence type="ECO:0000256" key="12">
    <source>
        <dbReference type="SAM" id="MobiDB-lite"/>
    </source>
</evidence>
<dbReference type="PRINTS" id="PR00781">
    <property type="entry name" value="LIPOSIGPTASE"/>
</dbReference>
<evidence type="ECO:0000256" key="10">
    <source>
        <dbReference type="RuleBase" id="RU000594"/>
    </source>
</evidence>
<feature type="active site" evidence="9">
    <location>
        <position position="210"/>
    </location>
</feature>
<evidence type="ECO:0000313" key="14">
    <source>
        <dbReference type="Proteomes" id="UP000247746"/>
    </source>
</evidence>
<keyword evidence="7 9" id="KW-1133">Transmembrane helix</keyword>
<dbReference type="InterPro" id="IPR001872">
    <property type="entry name" value="Peptidase_A8"/>
</dbReference>
<dbReference type="RefSeq" id="WP_110924232.1">
    <property type="nucleotide sequence ID" value="NZ_QJSU01000012.1"/>
</dbReference>
<feature type="transmembrane region" description="Helical" evidence="9">
    <location>
        <begin position="77"/>
        <end position="97"/>
    </location>
</feature>
<dbReference type="HAMAP" id="MF_00161">
    <property type="entry name" value="LspA"/>
    <property type="match status" value="1"/>
</dbReference>
<comment type="function">
    <text evidence="9 10">This protein specifically catalyzes the removal of signal peptides from prolipoproteins.</text>
</comment>
<dbReference type="GO" id="GO:0004190">
    <property type="term" value="F:aspartic-type endopeptidase activity"/>
    <property type="evidence" value="ECO:0007669"/>
    <property type="project" value="UniProtKB-UniRule"/>
</dbReference>
<dbReference type="GO" id="GO:0006508">
    <property type="term" value="P:proteolysis"/>
    <property type="evidence" value="ECO:0007669"/>
    <property type="project" value="UniProtKB-KW"/>
</dbReference>
<organism evidence="13 14">
    <name type="scientific">Psychrobacter fozii</name>
    <dbReference type="NCBI Taxonomy" id="198480"/>
    <lineage>
        <taxon>Bacteria</taxon>
        <taxon>Pseudomonadati</taxon>
        <taxon>Pseudomonadota</taxon>
        <taxon>Gammaproteobacteria</taxon>
        <taxon>Moraxellales</taxon>
        <taxon>Moraxellaceae</taxon>
        <taxon>Psychrobacter</taxon>
    </lineage>
</organism>
<dbReference type="PANTHER" id="PTHR33695:SF1">
    <property type="entry name" value="LIPOPROTEIN SIGNAL PEPTIDASE"/>
    <property type="match status" value="1"/>
</dbReference>
<feature type="active site" evidence="9">
    <location>
        <position position="191"/>
    </location>
</feature>
<dbReference type="UniPathway" id="UPA00665"/>